<keyword evidence="2" id="KW-0520">NAD</keyword>
<dbReference type="Gene3D" id="3.40.50.720">
    <property type="entry name" value="NAD(P)-binding Rossmann-like Domain"/>
    <property type="match status" value="2"/>
</dbReference>
<organism evidence="5">
    <name type="scientific">Odontella aurita</name>
    <dbReference type="NCBI Taxonomy" id="265563"/>
    <lineage>
        <taxon>Eukaryota</taxon>
        <taxon>Sar</taxon>
        <taxon>Stramenopiles</taxon>
        <taxon>Ochrophyta</taxon>
        <taxon>Bacillariophyta</taxon>
        <taxon>Mediophyceae</taxon>
        <taxon>Biddulphiophycidae</taxon>
        <taxon>Eupodiscales</taxon>
        <taxon>Odontellaceae</taxon>
        <taxon>Odontella</taxon>
    </lineage>
</organism>
<evidence type="ECO:0000256" key="1">
    <source>
        <dbReference type="ARBA" id="ARBA00023002"/>
    </source>
</evidence>
<dbReference type="EMBL" id="HBKQ01029924">
    <property type="protein sequence ID" value="CAE2249112.1"/>
    <property type="molecule type" value="Transcribed_RNA"/>
</dbReference>
<dbReference type="InterPro" id="IPR006140">
    <property type="entry name" value="D-isomer_DH_NAD-bd"/>
</dbReference>
<proteinExistence type="predicted"/>
<dbReference type="AlphaFoldDB" id="A0A7S4J2Y9"/>
<reference evidence="5" key="1">
    <citation type="submission" date="2021-01" db="EMBL/GenBank/DDBJ databases">
        <authorList>
            <person name="Corre E."/>
            <person name="Pelletier E."/>
            <person name="Niang G."/>
            <person name="Scheremetjew M."/>
            <person name="Finn R."/>
            <person name="Kale V."/>
            <person name="Holt S."/>
            <person name="Cochrane G."/>
            <person name="Meng A."/>
            <person name="Brown T."/>
            <person name="Cohen L."/>
        </authorList>
    </citation>
    <scope>NUCLEOTIDE SEQUENCE</scope>
    <source>
        <strain evidence="5">Isolate 1302-5</strain>
    </source>
</reference>
<sequence length="392" mass="43118">MRVLTTSFHFTSLTLLASAFVDPHSFTRRTMVLSGGYNADVSRDKFFNRETSSKGDFSGPVTKKAKILSLSDPNDKTNSALYNGDLPDGARLLAIGTCLEDFDVDALHAEEPNVILVSHLGARQALIQLLDAFPTVDWVHSRSAGIDFITSEGLAAKEDVILTNAKGIFSSTLAEYTMMACSYFAKDLPRLMRQKQSKDWNKYNVLELRGATMGVIGYGDIGRAAAKLAKAYGMRVLALRRNPKKSTFDPYCDEVYGMEGLNKLMSESDYILVAAPLTDETRGMISADALSHAKNDAVLINVGRGPTIDELALIESLKTGGLKGCAMDVTTIEPLPKDSPLWELENVLLSPHNMDQTATFMQESTDFFINENLPRYIRGLELFNRVDKAAGY</sequence>
<dbReference type="GO" id="GO:0016491">
    <property type="term" value="F:oxidoreductase activity"/>
    <property type="evidence" value="ECO:0007669"/>
    <property type="project" value="UniProtKB-KW"/>
</dbReference>
<name>A0A7S4J2Y9_9STRA</name>
<dbReference type="Pfam" id="PF02826">
    <property type="entry name" value="2-Hacid_dh_C"/>
    <property type="match status" value="1"/>
</dbReference>
<protein>
    <recommendedName>
        <fullName evidence="4">D-isomer specific 2-hydroxyacid dehydrogenase NAD-binding domain-containing protein</fullName>
    </recommendedName>
</protein>
<dbReference type="PANTHER" id="PTHR43333:SF1">
    <property type="entry name" value="D-ISOMER SPECIFIC 2-HYDROXYACID DEHYDROGENASE NAD-BINDING DOMAIN-CONTAINING PROTEIN"/>
    <property type="match status" value="1"/>
</dbReference>
<feature type="signal peptide" evidence="3">
    <location>
        <begin position="1"/>
        <end position="19"/>
    </location>
</feature>
<accession>A0A7S4J2Y9</accession>
<dbReference type="CDD" id="cd05300">
    <property type="entry name" value="2-Hacid_dh_1"/>
    <property type="match status" value="1"/>
</dbReference>
<feature type="chain" id="PRO_5031422147" description="D-isomer specific 2-hydroxyacid dehydrogenase NAD-binding domain-containing protein" evidence="3">
    <location>
        <begin position="20"/>
        <end position="392"/>
    </location>
</feature>
<evidence type="ECO:0000256" key="2">
    <source>
        <dbReference type="ARBA" id="ARBA00023027"/>
    </source>
</evidence>
<dbReference type="GO" id="GO:0051287">
    <property type="term" value="F:NAD binding"/>
    <property type="evidence" value="ECO:0007669"/>
    <property type="project" value="InterPro"/>
</dbReference>
<dbReference type="InterPro" id="IPR036291">
    <property type="entry name" value="NAD(P)-bd_dom_sf"/>
</dbReference>
<keyword evidence="3" id="KW-0732">Signal</keyword>
<dbReference type="SUPFAM" id="SSF51735">
    <property type="entry name" value="NAD(P)-binding Rossmann-fold domains"/>
    <property type="match status" value="1"/>
</dbReference>
<evidence type="ECO:0000259" key="4">
    <source>
        <dbReference type="Pfam" id="PF02826"/>
    </source>
</evidence>
<feature type="domain" description="D-isomer specific 2-hydroxyacid dehydrogenase NAD-binding" evidence="4">
    <location>
        <begin position="183"/>
        <end position="352"/>
    </location>
</feature>
<evidence type="ECO:0000313" key="5">
    <source>
        <dbReference type="EMBL" id="CAE2249112.1"/>
    </source>
</evidence>
<dbReference type="PANTHER" id="PTHR43333">
    <property type="entry name" value="2-HACID_DH_C DOMAIN-CONTAINING PROTEIN"/>
    <property type="match status" value="1"/>
</dbReference>
<evidence type="ECO:0000256" key="3">
    <source>
        <dbReference type="SAM" id="SignalP"/>
    </source>
</evidence>
<gene>
    <name evidence="5" type="ORF">OAUR00152_LOCUS20344</name>
</gene>
<keyword evidence="1" id="KW-0560">Oxidoreductase</keyword>